<reference evidence="14" key="1">
    <citation type="journal article" date="2021" name="Nat. Commun.">
        <title>Genetic determinants of endophytism in the Arabidopsis root mycobiome.</title>
        <authorList>
            <person name="Mesny F."/>
            <person name="Miyauchi S."/>
            <person name="Thiergart T."/>
            <person name="Pickel B."/>
            <person name="Atanasova L."/>
            <person name="Karlsson M."/>
            <person name="Huettel B."/>
            <person name="Barry K.W."/>
            <person name="Haridas S."/>
            <person name="Chen C."/>
            <person name="Bauer D."/>
            <person name="Andreopoulos W."/>
            <person name="Pangilinan J."/>
            <person name="LaButti K."/>
            <person name="Riley R."/>
            <person name="Lipzen A."/>
            <person name="Clum A."/>
            <person name="Drula E."/>
            <person name="Henrissat B."/>
            <person name="Kohler A."/>
            <person name="Grigoriev I.V."/>
            <person name="Martin F.M."/>
            <person name="Hacquard S."/>
        </authorList>
    </citation>
    <scope>NUCLEOTIDE SEQUENCE</scope>
    <source>
        <strain evidence="14">MPI-SDFR-AT-0120</strain>
    </source>
</reference>
<keyword evidence="7" id="KW-0067">ATP-binding</keyword>
<evidence type="ECO:0000256" key="3">
    <source>
        <dbReference type="ARBA" id="ARBA00022527"/>
    </source>
</evidence>
<dbReference type="GO" id="GO:0005829">
    <property type="term" value="C:cytosol"/>
    <property type="evidence" value="ECO:0007669"/>
    <property type="project" value="TreeGrafter"/>
</dbReference>
<dbReference type="CDD" id="cd00180">
    <property type="entry name" value="PKc"/>
    <property type="match status" value="1"/>
</dbReference>
<evidence type="ECO:0000256" key="6">
    <source>
        <dbReference type="ARBA" id="ARBA00022777"/>
    </source>
</evidence>
<keyword evidence="6 14" id="KW-0418">Kinase</keyword>
<comment type="subcellular location">
    <subcellularLocation>
        <location evidence="1">Preautophagosomal structure membrane</location>
        <topology evidence="1">Peripheral membrane protein</topology>
    </subcellularLocation>
</comment>
<evidence type="ECO:0000256" key="11">
    <source>
        <dbReference type="ARBA" id="ARBA00048679"/>
    </source>
</evidence>
<evidence type="ECO:0000256" key="10">
    <source>
        <dbReference type="ARBA" id="ARBA00047899"/>
    </source>
</evidence>
<dbReference type="GO" id="GO:0010506">
    <property type="term" value="P:regulation of autophagy"/>
    <property type="evidence" value="ECO:0007669"/>
    <property type="project" value="InterPro"/>
</dbReference>
<comment type="catalytic activity">
    <reaction evidence="10">
        <text>L-threonyl-[protein] + ATP = O-phospho-L-threonyl-[protein] + ADP + H(+)</text>
        <dbReference type="Rhea" id="RHEA:46608"/>
        <dbReference type="Rhea" id="RHEA-COMP:11060"/>
        <dbReference type="Rhea" id="RHEA-COMP:11605"/>
        <dbReference type="ChEBI" id="CHEBI:15378"/>
        <dbReference type="ChEBI" id="CHEBI:30013"/>
        <dbReference type="ChEBI" id="CHEBI:30616"/>
        <dbReference type="ChEBI" id="CHEBI:61977"/>
        <dbReference type="ChEBI" id="CHEBI:456216"/>
        <dbReference type="EC" id="2.7.11.1"/>
    </reaction>
</comment>
<dbReference type="Gene3D" id="3.30.200.20">
    <property type="entry name" value="Phosphorylase Kinase, domain 1"/>
    <property type="match status" value="1"/>
</dbReference>
<sequence>MTTSFGRLSRTAGGDLEDVKSSVPTIGPTQSWTTKDLEDYSAFSNAFIRQERLGKGSEGVVYAYRHLTSGDVIAVKRPAKQIAATSFRTEMLNMKILGQHDHIVEFLGYSPSHGPLGSAIFLRLAEFGSLESYRKEWCKQEHSSGRLECIPESTMWKLVYDMALALKFLHNDFDVTIVHNDFKPGNLLVRAPEGYDSQAGLPIKPVFILADFSRLAAYPTREGEKPVKWNGTPEYAPPRAEQQGPVTPYTDMWGLGATIQFFAFGFVPQMPRPMFIARRAQRGLNHPAIDDKTTWATIAWRSAIPVVRRPLDASQDYYDDDPDIKDFQPYSPSINHVCEELMRVKPEQRITAHDLVECVEEMFHQKLAMTGHAE</sequence>
<keyword evidence="3" id="KW-0723">Serine/threonine-protein kinase</keyword>
<evidence type="ECO:0000259" key="13">
    <source>
        <dbReference type="PROSITE" id="PS50011"/>
    </source>
</evidence>
<gene>
    <name evidence="14" type="ORF">FB567DRAFT_437554</name>
</gene>
<dbReference type="PROSITE" id="PS50011">
    <property type="entry name" value="PROTEIN_KINASE_DOM"/>
    <property type="match status" value="1"/>
</dbReference>
<dbReference type="AlphaFoldDB" id="A0A8K0R8G7"/>
<name>A0A8K0R8G7_9PLEO</name>
<dbReference type="GO" id="GO:0005776">
    <property type="term" value="C:autophagosome"/>
    <property type="evidence" value="ECO:0007669"/>
    <property type="project" value="TreeGrafter"/>
</dbReference>
<feature type="region of interest" description="Disordered" evidence="12">
    <location>
        <begin position="223"/>
        <end position="243"/>
    </location>
</feature>
<evidence type="ECO:0000313" key="15">
    <source>
        <dbReference type="Proteomes" id="UP000813461"/>
    </source>
</evidence>
<evidence type="ECO:0000256" key="5">
    <source>
        <dbReference type="ARBA" id="ARBA00022741"/>
    </source>
</evidence>
<evidence type="ECO:0000256" key="9">
    <source>
        <dbReference type="ARBA" id="ARBA00030237"/>
    </source>
</evidence>
<dbReference type="Gene3D" id="1.10.510.10">
    <property type="entry name" value="Transferase(Phosphotransferase) domain 1"/>
    <property type="match status" value="1"/>
</dbReference>
<dbReference type="InterPro" id="IPR011009">
    <property type="entry name" value="Kinase-like_dom_sf"/>
</dbReference>
<dbReference type="InterPro" id="IPR008271">
    <property type="entry name" value="Ser/Thr_kinase_AS"/>
</dbReference>
<keyword evidence="4" id="KW-0808">Transferase</keyword>
<evidence type="ECO:0000256" key="12">
    <source>
        <dbReference type="SAM" id="MobiDB-lite"/>
    </source>
</evidence>
<protein>
    <recommendedName>
        <fullName evidence="2">non-specific serine/threonine protein kinase</fullName>
        <ecNumber evidence="2">2.7.11.1</ecNumber>
    </recommendedName>
    <alternativeName>
        <fullName evidence="9">Autophagy-related protein 1</fullName>
    </alternativeName>
</protein>
<dbReference type="PANTHER" id="PTHR24348:SF22">
    <property type="entry name" value="NON-SPECIFIC SERINE_THREONINE PROTEIN KINASE"/>
    <property type="match status" value="1"/>
</dbReference>
<dbReference type="EC" id="2.7.11.1" evidence="2"/>
<evidence type="ECO:0000256" key="4">
    <source>
        <dbReference type="ARBA" id="ARBA00022679"/>
    </source>
</evidence>
<dbReference type="Pfam" id="PF00069">
    <property type="entry name" value="Pkinase"/>
    <property type="match status" value="1"/>
</dbReference>
<keyword evidence="8" id="KW-0072">Autophagy</keyword>
<evidence type="ECO:0000256" key="1">
    <source>
        <dbReference type="ARBA" id="ARBA00004623"/>
    </source>
</evidence>
<dbReference type="InterPro" id="IPR045269">
    <property type="entry name" value="Atg1-like"/>
</dbReference>
<organism evidence="14 15">
    <name type="scientific">Paraphoma chrysanthemicola</name>
    <dbReference type="NCBI Taxonomy" id="798071"/>
    <lineage>
        <taxon>Eukaryota</taxon>
        <taxon>Fungi</taxon>
        <taxon>Dikarya</taxon>
        <taxon>Ascomycota</taxon>
        <taxon>Pezizomycotina</taxon>
        <taxon>Dothideomycetes</taxon>
        <taxon>Pleosporomycetidae</taxon>
        <taxon>Pleosporales</taxon>
        <taxon>Pleosporineae</taxon>
        <taxon>Phaeosphaeriaceae</taxon>
        <taxon>Paraphoma</taxon>
    </lineage>
</organism>
<dbReference type="EMBL" id="JAGMVJ010000005">
    <property type="protein sequence ID" value="KAH7090184.1"/>
    <property type="molecule type" value="Genomic_DNA"/>
</dbReference>
<dbReference type="InterPro" id="IPR000719">
    <property type="entry name" value="Prot_kinase_dom"/>
</dbReference>
<dbReference type="OrthoDB" id="310217at2759"/>
<dbReference type="Proteomes" id="UP000813461">
    <property type="component" value="Unassembled WGS sequence"/>
</dbReference>
<dbReference type="GO" id="GO:0000045">
    <property type="term" value="P:autophagosome assembly"/>
    <property type="evidence" value="ECO:0007669"/>
    <property type="project" value="TreeGrafter"/>
</dbReference>
<evidence type="ECO:0000256" key="7">
    <source>
        <dbReference type="ARBA" id="ARBA00022840"/>
    </source>
</evidence>
<dbReference type="GO" id="GO:0005524">
    <property type="term" value="F:ATP binding"/>
    <property type="evidence" value="ECO:0007669"/>
    <property type="project" value="UniProtKB-KW"/>
</dbReference>
<dbReference type="SUPFAM" id="SSF56112">
    <property type="entry name" value="Protein kinase-like (PK-like)"/>
    <property type="match status" value="1"/>
</dbReference>
<feature type="domain" description="Protein kinase" evidence="13">
    <location>
        <begin position="47"/>
        <end position="367"/>
    </location>
</feature>
<keyword evidence="15" id="KW-1185">Reference proteome</keyword>
<dbReference type="GO" id="GO:0004674">
    <property type="term" value="F:protein serine/threonine kinase activity"/>
    <property type="evidence" value="ECO:0007669"/>
    <property type="project" value="UniProtKB-KW"/>
</dbReference>
<proteinExistence type="predicted"/>
<evidence type="ECO:0000256" key="8">
    <source>
        <dbReference type="ARBA" id="ARBA00023006"/>
    </source>
</evidence>
<comment type="catalytic activity">
    <reaction evidence="11">
        <text>L-seryl-[protein] + ATP = O-phospho-L-seryl-[protein] + ADP + H(+)</text>
        <dbReference type="Rhea" id="RHEA:17989"/>
        <dbReference type="Rhea" id="RHEA-COMP:9863"/>
        <dbReference type="Rhea" id="RHEA-COMP:11604"/>
        <dbReference type="ChEBI" id="CHEBI:15378"/>
        <dbReference type="ChEBI" id="CHEBI:29999"/>
        <dbReference type="ChEBI" id="CHEBI:30616"/>
        <dbReference type="ChEBI" id="CHEBI:83421"/>
        <dbReference type="ChEBI" id="CHEBI:456216"/>
        <dbReference type="EC" id="2.7.11.1"/>
    </reaction>
</comment>
<dbReference type="GO" id="GO:0034045">
    <property type="term" value="C:phagophore assembly site membrane"/>
    <property type="evidence" value="ECO:0007669"/>
    <property type="project" value="UniProtKB-SubCell"/>
</dbReference>
<accession>A0A8K0R8G7</accession>
<dbReference type="PANTHER" id="PTHR24348">
    <property type="entry name" value="SERINE/THREONINE-PROTEIN KINASE UNC-51-RELATED"/>
    <property type="match status" value="1"/>
</dbReference>
<evidence type="ECO:0000313" key="14">
    <source>
        <dbReference type="EMBL" id="KAH7090184.1"/>
    </source>
</evidence>
<keyword evidence="5" id="KW-0547">Nucleotide-binding</keyword>
<comment type="caution">
    <text evidence="14">The sequence shown here is derived from an EMBL/GenBank/DDBJ whole genome shotgun (WGS) entry which is preliminary data.</text>
</comment>
<dbReference type="PROSITE" id="PS00108">
    <property type="entry name" value="PROTEIN_KINASE_ST"/>
    <property type="match status" value="1"/>
</dbReference>
<evidence type="ECO:0000256" key="2">
    <source>
        <dbReference type="ARBA" id="ARBA00012513"/>
    </source>
</evidence>